<evidence type="ECO:0000313" key="2">
    <source>
        <dbReference type="Proteomes" id="UP001152795"/>
    </source>
</evidence>
<organism evidence="1 2">
    <name type="scientific">Paramuricea clavata</name>
    <name type="common">Red gorgonian</name>
    <name type="synonym">Violescent sea-whip</name>
    <dbReference type="NCBI Taxonomy" id="317549"/>
    <lineage>
        <taxon>Eukaryota</taxon>
        <taxon>Metazoa</taxon>
        <taxon>Cnidaria</taxon>
        <taxon>Anthozoa</taxon>
        <taxon>Octocorallia</taxon>
        <taxon>Malacalcyonacea</taxon>
        <taxon>Plexauridae</taxon>
        <taxon>Paramuricea</taxon>
    </lineage>
</organism>
<protein>
    <submittedName>
        <fullName evidence="1">Uncharacterized protein</fullName>
    </submittedName>
</protein>
<gene>
    <name evidence="1" type="ORF">PACLA_8A079144</name>
</gene>
<keyword evidence="2" id="KW-1185">Reference proteome</keyword>
<dbReference type="InterPro" id="IPR016186">
    <property type="entry name" value="C-type_lectin-like/link_sf"/>
</dbReference>
<evidence type="ECO:0000313" key="1">
    <source>
        <dbReference type="EMBL" id="CAB4035846.1"/>
    </source>
</evidence>
<dbReference type="InterPro" id="IPR016187">
    <property type="entry name" value="CTDL_fold"/>
</dbReference>
<dbReference type="InterPro" id="IPR001304">
    <property type="entry name" value="C-type_lectin-like"/>
</dbReference>
<dbReference type="OrthoDB" id="5989539at2759"/>
<comment type="caution">
    <text evidence="1">The sequence shown here is derived from an EMBL/GenBank/DDBJ whole genome shotgun (WGS) entry which is preliminary data.</text>
</comment>
<feature type="non-terminal residue" evidence="1">
    <location>
        <position position="269"/>
    </location>
</feature>
<sequence length="269" mass="30971">MSFETLLDGSKYIYIRKSLNRDDAQEYCSETYENGALCSFKDDDDWDDLTDSISTEPNNDYMTGLKRTRKMEKWDYEFSDGTSTEYAEQKNCEGPNSQNDQHRCFYLKRNGQNCKWRTCTESNFICQVNKDYAMKGITGDIVIHRSRSIEIEIENNRTKVDLNKTSRQPRRFVLPEDTQVVTIKVHKAHRRCGGILASFSNGIVTDGSWNCTDSSSCSSSGCSNLKWENAFTSGKNGNSSTWRPEIRSSARWIWISNSSARSVWCKRTF</sequence>
<dbReference type="EMBL" id="CACRXK020021423">
    <property type="protein sequence ID" value="CAB4035846.1"/>
    <property type="molecule type" value="Genomic_DNA"/>
</dbReference>
<dbReference type="PROSITE" id="PS50041">
    <property type="entry name" value="C_TYPE_LECTIN_2"/>
    <property type="match status" value="1"/>
</dbReference>
<dbReference type="CDD" id="cd00037">
    <property type="entry name" value="CLECT"/>
    <property type="match status" value="1"/>
</dbReference>
<reference evidence="1" key="1">
    <citation type="submission" date="2020-04" db="EMBL/GenBank/DDBJ databases">
        <authorList>
            <person name="Alioto T."/>
            <person name="Alioto T."/>
            <person name="Gomez Garrido J."/>
        </authorList>
    </citation>
    <scope>NUCLEOTIDE SEQUENCE</scope>
    <source>
        <strain evidence="1">A484AB</strain>
    </source>
</reference>
<dbReference type="Proteomes" id="UP001152795">
    <property type="component" value="Unassembled WGS sequence"/>
</dbReference>
<proteinExistence type="predicted"/>
<dbReference type="AlphaFoldDB" id="A0A6S7JST1"/>
<dbReference type="SUPFAM" id="SSF56436">
    <property type="entry name" value="C-type lectin-like"/>
    <property type="match status" value="1"/>
</dbReference>
<name>A0A6S7JST1_PARCT</name>
<accession>A0A6S7JST1</accession>
<dbReference type="Gene3D" id="3.10.100.10">
    <property type="entry name" value="Mannose-Binding Protein A, subunit A"/>
    <property type="match status" value="1"/>
</dbReference>